<protein>
    <submittedName>
        <fullName evidence="1">Unnamed protein product</fullName>
    </submittedName>
</protein>
<dbReference type="AlphaFoldDB" id="A0A9W7DF64"/>
<gene>
    <name evidence="1" type="ORF">Pfra01_002982000</name>
</gene>
<organism evidence="1 2">
    <name type="scientific">Phytophthora fragariaefolia</name>
    <dbReference type="NCBI Taxonomy" id="1490495"/>
    <lineage>
        <taxon>Eukaryota</taxon>
        <taxon>Sar</taxon>
        <taxon>Stramenopiles</taxon>
        <taxon>Oomycota</taxon>
        <taxon>Peronosporomycetes</taxon>
        <taxon>Peronosporales</taxon>
        <taxon>Peronosporaceae</taxon>
        <taxon>Phytophthora</taxon>
    </lineage>
</organism>
<reference evidence="1" key="1">
    <citation type="submission" date="2023-04" db="EMBL/GenBank/DDBJ databases">
        <title>Phytophthora fragariaefolia NBRC 109709.</title>
        <authorList>
            <person name="Ichikawa N."/>
            <person name="Sato H."/>
            <person name="Tonouchi N."/>
        </authorList>
    </citation>
    <scope>NUCLEOTIDE SEQUENCE</scope>
    <source>
        <strain evidence="1">NBRC 109709</strain>
    </source>
</reference>
<keyword evidence="2" id="KW-1185">Reference proteome</keyword>
<dbReference type="Proteomes" id="UP001165121">
    <property type="component" value="Unassembled WGS sequence"/>
</dbReference>
<proteinExistence type="predicted"/>
<sequence>MPSGCPASTSAGKWTSPPTDERIEHVEATMAEMDERIGQTVAAITELQTHIAEVGYVQERAQQTAAAVANLQQQRPPAQVPSGPSRQHQDVEMAAASRQLRKMETKPPTFEGDIDGVKLNSFIFH</sequence>
<evidence type="ECO:0000313" key="2">
    <source>
        <dbReference type="Proteomes" id="UP001165121"/>
    </source>
</evidence>
<dbReference type="EMBL" id="BSXT01018942">
    <property type="protein sequence ID" value="GMG16575.1"/>
    <property type="molecule type" value="Genomic_DNA"/>
</dbReference>
<name>A0A9W7DF64_9STRA</name>
<comment type="caution">
    <text evidence="1">The sequence shown here is derived from an EMBL/GenBank/DDBJ whole genome shotgun (WGS) entry which is preliminary data.</text>
</comment>
<accession>A0A9W7DF64</accession>
<evidence type="ECO:0000313" key="1">
    <source>
        <dbReference type="EMBL" id="GMG16575.1"/>
    </source>
</evidence>